<proteinExistence type="predicted"/>
<reference evidence="2" key="1">
    <citation type="journal article" date="2021" name="Proc. Natl. Acad. Sci. U.S.A.">
        <title>A Catalog of Tens of Thousands of Viruses from Human Metagenomes Reveals Hidden Associations with Chronic Diseases.</title>
        <authorList>
            <person name="Tisza M.J."/>
            <person name="Buck C.B."/>
        </authorList>
    </citation>
    <scope>NUCLEOTIDE SEQUENCE</scope>
    <source>
        <strain evidence="2">CtgaY24</strain>
    </source>
</reference>
<dbReference type="EMBL" id="BK032562">
    <property type="protein sequence ID" value="DAF48057.1"/>
    <property type="molecule type" value="Genomic_DNA"/>
</dbReference>
<organism evidence="2">
    <name type="scientific">Siphoviridae sp. ctgaY24</name>
    <dbReference type="NCBI Taxonomy" id="2827911"/>
    <lineage>
        <taxon>Viruses</taxon>
        <taxon>Duplodnaviria</taxon>
        <taxon>Heunggongvirae</taxon>
        <taxon>Uroviricota</taxon>
        <taxon>Caudoviricetes</taxon>
    </lineage>
</organism>
<protein>
    <submittedName>
        <fullName evidence="2">Uncharacterized protein</fullName>
    </submittedName>
</protein>
<accession>A0A8S5SAT4</accession>
<evidence type="ECO:0000313" key="2">
    <source>
        <dbReference type="EMBL" id="DAF48057.1"/>
    </source>
</evidence>
<name>A0A8S5SAT4_9CAUD</name>
<feature type="compositionally biased region" description="Acidic residues" evidence="1">
    <location>
        <begin position="154"/>
        <end position="163"/>
    </location>
</feature>
<evidence type="ECO:0000256" key="1">
    <source>
        <dbReference type="SAM" id="MobiDB-lite"/>
    </source>
</evidence>
<feature type="compositionally biased region" description="Basic and acidic residues" evidence="1">
    <location>
        <begin position="140"/>
        <end position="152"/>
    </location>
</feature>
<feature type="region of interest" description="Disordered" evidence="1">
    <location>
        <begin position="140"/>
        <end position="163"/>
    </location>
</feature>
<sequence>MKYLAKRRTKEQIEKDKQDKKTRIQFTDWLYKQYDISFLPKYFFINLDKVYKGTYKNLNKPVPVEDLWDMWRKKMSFLRKIHEFNTRKGKKIEGAALVTYDLAIILSKYDGYLKWKEEQALAKTGKSEEQVNIDYEKMAISKSPKERDKNNDSLDIDSIIDEI</sequence>